<dbReference type="InterPro" id="IPR008753">
    <property type="entry name" value="Peptidase_M13_N"/>
</dbReference>
<dbReference type="GO" id="GO:0005886">
    <property type="term" value="C:plasma membrane"/>
    <property type="evidence" value="ECO:0007669"/>
    <property type="project" value="TreeGrafter"/>
</dbReference>
<dbReference type="Proteomes" id="UP000739411">
    <property type="component" value="Unassembled WGS sequence"/>
</dbReference>
<gene>
    <name evidence="10" type="ORF">IPJ38_12440</name>
</gene>
<evidence type="ECO:0000256" key="2">
    <source>
        <dbReference type="ARBA" id="ARBA00007357"/>
    </source>
</evidence>
<evidence type="ECO:0000256" key="3">
    <source>
        <dbReference type="ARBA" id="ARBA00022670"/>
    </source>
</evidence>
<feature type="domain" description="Peptidase M13 C-terminal" evidence="8">
    <location>
        <begin position="168"/>
        <end position="369"/>
    </location>
</feature>
<dbReference type="Pfam" id="PF01431">
    <property type="entry name" value="Peptidase_M13"/>
    <property type="match status" value="1"/>
</dbReference>
<dbReference type="PANTHER" id="PTHR11733:SF167">
    <property type="entry name" value="FI17812P1-RELATED"/>
    <property type="match status" value="1"/>
</dbReference>
<dbReference type="GO" id="GO:0016485">
    <property type="term" value="P:protein processing"/>
    <property type="evidence" value="ECO:0007669"/>
    <property type="project" value="TreeGrafter"/>
</dbReference>
<keyword evidence="5" id="KW-0378">Hydrolase</keyword>
<keyword evidence="6" id="KW-0862">Zinc</keyword>
<dbReference type="Gene3D" id="1.10.1380.10">
    <property type="entry name" value="Neutral endopeptidase , domain2"/>
    <property type="match status" value="1"/>
</dbReference>
<dbReference type="GO" id="GO:0004222">
    <property type="term" value="F:metalloendopeptidase activity"/>
    <property type="evidence" value="ECO:0007669"/>
    <property type="project" value="InterPro"/>
</dbReference>
<evidence type="ECO:0000259" key="8">
    <source>
        <dbReference type="Pfam" id="PF01431"/>
    </source>
</evidence>
<name>A0A935JYY4_9RHOO</name>
<evidence type="ECO:0000313" key="11">
    <source>
        <dbReference type="Proteomes" id="UP000739411"/>
    </source>
</evidence>
<dbReference type="GO" id="GO:0046872">
    <property type="term" value="F:metal ion binding"/>
    <property type="evidence" value="ECO:0007669"/>
    <property type="project" value="UniProtKB-KW"/>
</dbReference>
<accession>A0A935JYY4</accession>
<dbReference type="AlphaFoldDB" id="A0A935JYY4"/>
<evidence type="ECO:0000259" key="9">
    <source>
        <dbReference type="Pfam" id="PF05649"/>
    </source>
</evidence>
<protein>
    <submittedName>
        <fullName evidence="10">M13 family metallopeptidase</fullName>
    </submittedName>
</protein>
<dbReference type="InterPro" id="IPR024079">
    <property type="entry name" value="MetalloPept_cat_dom_sf"/>
</dbReference>
<evidence type="ECO:0000256" key="6">
    <source>
        <dbReference type="ARBA" id="ARBA00022833"/>
    </source>
</evidence>
<comment type="cofactor">
    <cofactor evidence="1">
        <name>Zn(2+)</name>
        <dbReference type="ChEBI" id="CHEBI:29105"/>
    </cofactor>
</comment>
<keyword evidence="4" id="KW-0479">Metal-binding</keyword>
<evidence type="ECO:0000256" key="7">
    <source>
        <dbReference type="ARBA" id="ARBA00023049"/>
    </source>
</evidence>
<dbReference type="SUPFAM" id="SSF55486">
    <property type="entry name" value="Metalloproteases ('zincins'), catalytic domain"/>
    <property type="match status" value="1"/>
</dbReference>
<evidence type="ECO:0000256" key="5">
    <source>
        <dbReference type="ARBA" id="ARBA00022801"/>
    </source>
</evidence>
<evidence type="ECO:0000256" key="1">
    <source>
        <dbReference type="ARBA" id="ARBA00001947"/>
    </source>
</evidence>
<dbReference type="PRINTS" id="PR00786">
    <property type="entry name" value="NEPRILYSIN"/>
</dbReference>
<keyword evidence="7" id="KW-0482">Metalloprotease</keyword>
<keyword evidence="3" id="KW-0645">Protease</keyword>
<dbReference type="PANTHER" id="PTHR11733">
    <property type="entry name" value="ZINC METALLOPROTEASE FAMILY M13 NEPRILYSIN-RELATED"/>
    <property type="match status" value="1"/>
</dbReference>
<organism evidence="10 11">
    <name type="scientific">Candidatus Dechloromonas phosphorivorans</name>
    <dbReference type="NCBI Taxonomy" id="2899244"/>
    <lineage>
        <taxon>Bacteria</taxon>
        <taxon>Pseudomonadati</taxon>
        <taxon>Pseudomonadota</taxon>
        <taxon>Betaproteobacteria</taxon>
        <taxon>Rhodocyclales</taxon>
        <taxon>Azonexaceae</taxon>
        <taxon>Dechloromonas</taxon>
    </lineage>
</organism>
<reference evidence="10 11" key="1">
    <citation type="submission" date="2020-10" db="EMBL/GenBank/DDBJ databases">
        <title>Connecting structure to function with the recovery of over 1000 high-quality activated sludge metagenome-assembled genomes encoding full-length rRNA genes using long-read sequencing.</title>
        <authorList>
            <person name="Singleton C.M."/>
            <person name="Petriglieri F."/>
            <person name="Kristensen J.M."/>
            <person name="Kirkegaard R.H."/>
            <person name="Michaelsen T.Y."/>
            <person name="Andersen M.H."/>
            <person name="Karst S.M."/>
            <person name="Dueholm M.S."/>
            <person name="Nielsen P.H."/>
            <person name="Albertsen M."/>
        </authorList>
    </citation>
    <scope>NUCLEOTIDE SEQUENCE [LARGE SCALE GENOMIC DNA]</scope>
    <source>
        <strain evidence="10">EsbW_18-Q3-R4-48_BATAC.463</strain>
    </source>
</reference>
<evidence type="ECO:0000313" key="10">
    <source>
        <dbReference type="EMBL" id="MBK7415795.1"/>
    </source>
</evidence>
<dbReference type="EMBL" id="JADJMS010000026">
    <property type="protein sequence ID" value="MBK7415795.1"/>
    <property type="molecule type" value="Genomic_DNA"/>
</dbReference>
<dbReference type="PROSITE" id="PS51885">
    <property type="entry name" value="NEPRILYSIN"/>
    <property type="match status" value="1"/>
</dbReference>
<feature type="domain" description="Peptidase M13 N-terminal" evidence="9">
    <location>
        <begin position="55"/>
        <end position="112"/>
    </location>
</feature>
<comment type="similarity">
    <text evidence="2">Belongs to the peptidase M13 family.</text>
</comment>
<dbReference type="InterPro" id="IPR000718">
    <property type="entry name" value="Peptidase_M13"/>
</dbReference>
<dbReference type="Pfam" id="PF05649">
    <property type="entry name" value="Peptidase_M13_N"/>
    <property type="match status" value="1"/>
</dbReference>
<dbReference type="InterPro" id="IPR042089">
    <property type="entry name" value="Peptidase_M13_dom_2"/>
</dbReference>
<evidence type="ECO:0000256" key="4">
    <source>
        <dbReference type="ARBA" id="ARBA00022723"/>
    </source>
</evidence>
<dbReference type="Gene3D" id="3.40.390.10">
    <property type="entry name" value="Collagenase (Catalytic Domain)"/>
    <property type="match status" value="1"/>
</dbReference>
<comment type="caution">
    <text evidence="10">The sequence shown here is derived from an EMBL/GenBank/DDBJ whole genome shotgun (WGS) entry which is preliminary data.</text>
</comment>
<dbReference type="InterPro" id="IPR018497">
    <property type="entry name" value="Peptidase_M13_C"/>
</dbReference>
<dbReference type="CDD" id="cd08662">
    <property type="entry name" value="M13"/>
    <property type="match status" value="1"/>
</dbReference>
<proteinExistence type="inferred from homology"/>
<sequence length="374" mass="41845">MGVPAAGHRATIHRLQRAQAGFVASVLRGQLHAADPLQTSDRDHCQLDRPPAGPPFVEKNFSAESKRAVEDMVGRVHAEFRARLGKNTWLTKATRQQALNKLDKVKITVGYPEKWIDYSAVDIRAGDYFGNLARISEFLARRNLARWGGPVTEDEFANPAETLPTVINAAYDPLRNAIEIPAAFLQPPTYDPKADPATNFCTIGAVIGHEITHGFDSGGRHYDEIGRARNWWVKTDEVKFNKETQKLVRQSSAFKVLPDLHANGELTVTENLADVGGIAFAYGALNKYLKTHPEENKVIDGLTQSQRCFIAWGQMWSDKMREGFLRQITATNPHAVGQYRAFAAAQHEPGFFTAFRIRQGDPMWLSPKDRAKIW</sequence>